<sequence length="87" mass="8942">MRIAVGLLALVSVLGLVSAVVHARGGRWLKAAEAVLPVLGVDLLLFGGVEEKSTAFLWAGALLVAAGFAVEGLSFWRARAAEQKAAG</sequence>
<feature type="transmembrane region" description="Helical" evidence="1">
    <location>
        <begin position="55"/>
        <end position="76"/>
    </location>
</feature>
<evidence type="ECO:0000256" key="1">
    <source>
        <dbReference type="SAM" id="Phobius"/>
    </source>
</evidence>
<comment type="caution">
    <text evidence="2">The sequence shown here is derived from an EMBL/GenBank/DDBJ whole genome shotgun (WGS) entry which is preliminary data.</text>
</comment>
<gene>
    <name evidence="2" type="ORF">ABT211_12240</name>
</gene>
<keyword evidence="3" id="KW-1185">Reference proteome</keyword>
<evidence type="ECO:0000313" key="3">
    <source>
        <dbReference type="Proteomes" id="UP001490365"/>
    </source>
</evidence>
<dbReference type="RefSeq" id="WP_351956693.1">
    <property type="nucleotide sequence ID" value="NZ_JBEOZM010000004.1"/>
</dbReference>
<name>A0ABV1TDD8_9ACTN</name>
<keyword evidence="1" id="KW-1133">Transmembrane helix</keyword>
<keyword evidence="1" id="KW-0812">Transmembrane</keyword>
<protein>
    <recommendedName>
        <fullName evidence="4">Integral membrane protein</fullName>
    </recommendedName>
</protein>
<keyword evidence="1" id="KW-0472">Membrane</keyword>
<dbReference type="EMBL" id="JBEOZM010000004">
    <property type="protein sequence ID" value="MER6268056.1"/>
    <property type="molecule type" value="Genomic_DNA"/>
</dbReference>
<proteinExistence type="predicted"/>
<evidence type="ECO:0008006" key="4">
    <source>
        <dbReference type="Google" id="ProtNLM"/>
    </source>
</evidence>
<accession>A0ABV1TDD8</accession>
<organism evidence="2 3">
    <name type="scientific">Streptomyces sp. 900105755</name>
    <dbReference type="NCBI Taxonomy" id="3154389"/>
    <lineage>
        <taxon>Bacteria</taxon>
        <taxon>Bacillati</taxon>
        <taxon>Actinomycetota</taxon>
        <taxon>Actinomycetes</taxon>
        <taxon>Kitasatosporales</taxon>
        <taxon>Streptomycetaceae</taxon>
        <taxon>Streptomyces</taxon>
    </lineage>
</organism>
<evidence type="ECO:0000313" key="2">
    <source>
        <dbReference type="EMBL" id="MER6268056.1"/>
    </source>
</evidence>
<reference evidence="2 3" key="1">
    <citation type="submission" date="2024-06" db="EMBL/GenBank/DDBJ databases">
        <title>The Natural Products Discovery Center: Release of the First 8490 Sequenced Strains for Exploring Actinobacteria Biosynthetic Diversity.</title>
        <authorList>
            <person name="Kalkreuter E."/>
            <person name="Kautsar S.A."/>
            <person name="Yang D."/>
            <person name="Bader C.D."/>
            <person name="Teijaro C.N."/>
            <person name="Fluegel L."/>
            <person name="Davis C.M."/>
            <person name="Simpson J.R."/>
            <person name="Lauterbach L."/>
            <person name="Steele A.D."/>
            <person name="Gui C."/>
            <person name="Meng S."/>
            <person name="Li G."/>
            <person name="Viehrig K."/>
            <person name="Ye F."/>
            <person name="Su P."/>
            <person name="Kiefer A.F."/>
            <person name="Nichols A."/>
            <person name="Cepeda A.J."/>
            <person name="Yan W."/>
            <person name="Fan B."/>
            <person name="Jiang Y."/>
            <person name="Adhikari A."/>
            <person name="Zheng C.-J."/>
            <person name="Schuster L."/>
            <person name="Cowan T.M."/>
            <person name="Smanski M.J."/>
            <person name="Chevrette M.G."/>
            <person name="De Carvalho L.P.S."/>
            <person name="Shen B."/>
        </authorList>
    </citation>
    <scope>NUCLEOTIDE SEQUENCE [LARGE SCALE GENOMIC DNA]</scope>
    <source>
        <strain evidence="2 3">NPDC001694</strain>
    </source>
</reference>
<dbReference type="Proteomes" id="UP001490365">
    <property type="component" value="Unassembled WGS sequence"/>
</dbReference>